<dbReference type="EMBL" id="LHQQ01000050">
    <property type="protein sequence ID" value="KOS45022.1"/>
    <property type="molecule type" value="Genomic_DNA"/>
</dbReference>
<sequence>MSQIKVPYLNVEFYFIFSPKKKKKKKKKTQKQKKQSTLIVKFNIWRFLGMTSVGCEVVLEAEVQSHFPVNN</sequence>
<evidence type="ECO:0000313" key="1">
    <source>
        <dbReference type="EMBL" id="KOS45022.1"/>
    </source>
</evidence>
<reference evidence="1 2" key="1">
    <citation type="submission" date="2015-08" db="EMBL/GenBank/DDBJ databases">
        <title>Genome sequencing of Penicillium nordicum.</title>
        <authorList>
            <person name="Nguyen H.D."/>
            <person name="Seifert K.A."/>
        </authorList>
    </citation>
    <scope>NUCLEOTIDE SEQUENCE [LARGE SCALE GENOMIC DNA]</scope>
    <source>
        <strain evidence="1 2">DAOMC 185683</strain>
    </source>
</reference>
<comment type="caution">
    <text evidence="1">The sequence shown here is derived from an EMBL/GenBank/DDBJ whole genome shotgun (WGS) entry which is preliminary data.</text>
</comment>
<proteinExistence type="predicted"/>
<gene>
    <name evidence="1" type="ORF">ACN38_g4039</name>
</gene>
<dbReference type="AlphaFoldDB" id="A0A0N0RZA2"/>
<dbReference type="Proteomes" id="UP000037696">
    <property type="component" value="Unassembled WGS sequence"/>
</dbReference>
<evidence type="ECO:0000313" key="2">
    <source>
        <dbReference type="Proteomes" id="UP000037696"/>
    </source>
</evidence>
<name>A0A0N0RZA2_9EURO</name>
<keyword evidence="2" id="KW-1185">Reference proteome</keyword>
<protein>
    <submittedName>
        <fullName evidence="1">Uncharacterized protein</fullName>
    </submittedName>
</protein>
<accession>A0A0N0RZA2</accession>
<organism evidence="1 2">
    <name type="scientific">Penicillium nordicum</name>
    <dbReference type="NCBI Taxonomy" id="229535"/>
    <lineage>
        <taxon>Eukaryota</taxon>
        <taxon>Fungi</taxon>
        <taxon>Dikarya</taxon>
        <taxon>Ascomycota</taxon>
        <taxon>Pezizomycotina</taxon>
        <taxon>Eurotiomycetes</taxon>
        <taxon>Eurotiomycetidae</taxon>
        <taxon>Eurotiales</taxon>
        <taxon>Aspergillaceae</taxon>
        <taxon>Penicillium</taxon>
    </lineage>
</organism>